<evidence type="ECO:0000256" key="3">
    <source>
        <dbReference type="ARBA" id="ARBA00022801"/>
    </source>
</evidence>
<sequence>MILGSNLRTIRRQFFSFSSSVLLKVNCSTSSIIDTSRCAYRTNYSNEIEPCSSSFVTAAHALRNSRTAVRRPRPRWVRARQQLSKMAVDTDTDAYSAIELALDSVVKIFTVSSSPNYTLPWQNKSQRESMGSGFVIPGRKILTNAHVVADYTFVLVRKHGSPTKYRAEVQAVGHECDLAILVVESEEFWEGMTFLELGDIPFLQEAVAVVGYPQGGDNISVTKGVVSRVEPTQYVHGATQLMAIQIDAAINPGNSGGPAIMGNKVAGVAFQNLSGAENIGYIIPVPVIKHFLSGVEQSGKYVGFCSLGLLCQPTENVQLRNHFKMRPEMTGVLVSKINPLSDAYKILKKDDIILAFDGVPIANDGTVPFRNRERITFDYLVSMKKPGETAAVKVLRDGEESEFSITLRPLQPLVPVHQFDKLPSYYIFAGLVFVPLTQPYLHEYGEDWYNTSPRRLCERALRELPKKAGEQLVILSQVLMDDINAGYERLAELQVKKVNGVEIENLKHFCRLVDSCREESVRLDLDDERVIVLNYQKAKIATSSILKRHRIPSSKSSDLIDEDNSLELGLACSS</sequence>
<evidence type="ECO:0000256" key="4">
    <source>
        <dbReference type="ARBA" id="ARBA00022825"/>
    </source>
</evidence>
<evidence type="ECO:0000313" key="5">
    <source>
        <dbReference type="Proteomes" id="UP000235220"/>
    </source>
</evidence>
<dbReference type="STRING" id="51240.A0A2I4HM77"/>
<gene>
    <name evidence="6" type="primary">LOC109019435</name>
</gene>
<dbReference type="RefSeq" id="XP_018857266.1">
    <property type="nucleotide sequence ID" value="XM_019001721.2"/>
</dbReference>
<dbReference type="OrthoDB" id="4217619at2759"/>
<reference evidence="6" key="1">
    <citation type="submission" date="2025-08" db="UniProtKB">
        <authorList>
            <consortium name="RefSeq"/>
        </authorList>
    </citation>
    <scope>IDENTIFICATION</scope>
    <source>
        <tissue evidence="6">Leaves</tissue>
    </source>
</reference>
<dbReference type="InterPro" id="IPR009003">
    <property type="entry name" value="Peptidase_S1_PA"/>
</dbReference>
<dbReference type="KEGG" id="jre:109019435"/>
<dbReference type="Gene3D" id="2.40.10.10">
    <property type="entry name" value="Trypsin-like serine proteases"/>
    <property type="match status" value="2"/>
</dbReference>
<dbReference type="Proteomes" id="UP000235220">
    <property type="component" value="Chromosome 1"/>
</dbReference>
<keyword evidence="4" id="KW-0720">Serine protease</keyword>
<dbReference type="Pfam" id="PF13180">
    <property type="entry name" value="PDZ_2"/>
    <property type="match status" value="1"/>
</dbReference>
<dbReference type="FunCoup" id="A0A2I4HM77">
    <property type="interactions" value="292"/>
</dbReference>
<dbReference type="InterPro" id="IPR001478">
    <property type="entry name" value="PDZ"/>
</dbReference>
<organism evidence="5 6">
    <name type="scientific">Juglans regia</name>
    <name type="common">English walnut</name>
    <dbReference type="NCBI Taxonomy" id="51240"/>
    <lineage>
        <taxon>Eukaryota</taxon>
        <taxon>Viridiplantae</taxon>
        <taxon>Streptophyta</taxon>
        <taxon>Embryophyta</taxon>
        <taxon>Tracheophyta</taxon>
        <taxon>Spermatophyta</taxon>
        <taxon>Magnoliopsida</taxon>
        <taxon>eudicotyledons</taxon>
        <taxon>Gunneridae</taxon>
        <taxon>Pentapetalae</taxon>
        <taxon>rosids</taxon>
        <taxon>fabids</taxon>
        <taxon>Fagales</taxon>
        <taxon>Juglandaceae</taxon>
        <taxon>Juglans</taxon>
    </lineage>
</organism>
<dbReference type="InterPro" id="IPR001940">
    <property type="entry name" value="Peptidase_S1C"/>
</dbReference>
<dbReference type="SUPFAM" id="SSF50156">
    <property type="entry name" value="PDZ domain-like"/>
    <property type="match status" value="1"/>
</dbReference>
<dbReference type="Pfam" id="PF13365">
    <property type="entry name" value="Trypsin_2"/>
    <property type="match status" value="1"/>
</dbReference>
<evidence type="ECO:0000256" key="2">
    <source>
        <dbReference type="ARBA" id="ARBA00022670"/>
    </source>
</evidence>
<dbReference type="GO" id="GO:0004252">
    <property type="term" value="F:serine-type endopeptidase activity"/>
    <property type="evidence" value="ECO:0000318"/>
    <property type="project" value="GO_Central"/>
</dbReference>
<dbReference type="Gramene" id="Jr01_31130_p1">
    <property type="protein sequence ID" value="cds.Jr01_31130_p1"/>
    <property type="gene ID" value="Jr01_31130"/>
</dbReference>
<dbReference type="Pfam" id="PF17815">
    <property type="entry name" value="PDZ_3"/>
    <property type="match status" value="1"/>
</dbReference>
<keyword evidence="2" id="KW-0645">Protease</keyword>
<comment type="similarity">
    <text evidence="1">Belongs to the peptidase S1C family.</text>
</comment>
<dbReference type="Gene3D" id="3.20.190.20">
    <property type="match status" value="1"/>
</dbReference>
<dbReference type="PANTHER" id="PTHR45980:SF9">
    <property type="entry name" value="PROTEASE DO-LIKE 10, MITOCHONDRIAL-RELATED"/>
    <property type="match status" value="1"/>
</dbReference>
<dbReference type="InterPro" id="IPR046449">
    <property type="entry name" value="DEGP_PDZ_sf"/>
</dbReference>
<dbReference type="InterPro" id="IPR036034">
    <property type="entry name" value="PDZ_sf"/>
</dbReference>
<name>A0A2I4HM77_JUGRE</name>
<dbReference type="InterPro" id="IPR043504">
    <property type="entry name" value="Peptidase_S1_PA_chymotrypsin"/>
</dbReference>
<keyword evidence="5" id="KW-1185">Reference proteome</keyword>
<evidence type="ECO:0000313" key="6">
    <source>
        <dbReference type="RefSeq" id="XP_018857266.1"/>
    </source>
</evidence>
<dbReference type="GeneID" id="109019435"/>
<dbReference type="PRINTS" id="PR00834">
    <property type="entry name" value="PROTEASES2C"/>
</dbReference>
<dbReference type="Gene3D" id="2.30.42.10">
    <property type="match status" value="1"/>
</dbReference>
<accession>A0A2I4HM77</accession>
<dbReference type="AlphaFoldDB" id="A0A2I4HM77"/>
<evidence type="ECO:0000256" key="1">
    <source>
        <dbReference type="ARBA" id="ARBA00010541"/>
    </source>
</evidence>
<dbReference type="PANTHER" id="PTHR45980">
    <property type="match status" value="1"/>
</dbReference>
<keyword evidence="3" id="KW-0378">Hydrolase</keyword>
<protein>
    <submittedName>
        <fullName evidence="6">Protease Do-like 10, mitochondrial</fullName>
    </submittedName>
</protein>
<dbReference type="GO" id="GO:0006508">
    <property type="term" value="P:proteolysis"/>
    <property type="evidence" value="ECO:0007669"/>
    <property type="project" value="UniProtKB-KW"/>
</dbReference>
<proteinExistence type="inferred from homology"/>
<dbReference type="InterPro" id="IPR041517">
    <property type="entry name" value="DEGP_PDZ"/>
</dbReference>
<dbReference type="SUPFAM" id="SSF50494">
    <property type="entry name" value="Trypsin-like serine proteases"/>
    <property type="match status" value="1"/>
</dbReference>